<keyword evidence="9" id="KW-0863">Zinc-finger</keyword>
<dbReference type="PROSITE" id="PS00479">
    <property type="entry name" value="ZF_DAG_PE_1"/>
    <property type="match status" value="1"/>
</dbReference>
<protein>
    <recommendedName>
        <fullName evidence="2 15">Protein kinase C</fullName>
        <ecNumber evidence="2 15">2.7.11.13</ecNumber>
    </recommendedName>
</protein>
<evidence type="ECO:0000256" key="12">
    <source>
        <dbReference type="ARBA" id="ARBA00022840"/>
    </source>
</evidence>
<dbReference type="Pfam" id="PF21494">
    <property type="entry name" value="PKC_C2"/>
    <property type="match status" value="1"/>
</dbReference>
<keyword evidence="8 15" id="KW-0547">Nucleotide-binding</keyword>
<dbReference type="PROSITE" id="PS00107">
    <property type="entry name" value="PROTEIN_KINASE_ATP"/>
    <property type="match status" value="1"/>
</dbReference>
<name>A0A9Q1HH62_HOLLE</name>
<dbReference type="Pfam" id="PF00069">
    <property type="entry name" value="Pkinase"/>
    <property type="match status" value="1"/>
</dbReference>
<evidence type="ECO:0000256" key="17">
    <source>
        <dbReference type="PIRSR" id="PIRSR000551-51"/>
    </source>
</evidence>
<evidence type="ECO:0000256" key="11">
    <source>
        <dbReference type="ARBA" id="ARBA00022833"/>
    </source>
</evidence>
<feature type="region of interest" description="Disordered" evidence="19">
    <location>
        <begin position="130"/>
        <end position="151"/>
    </location>
</feature>
<gene>
    <name evidence="24" type="ORF">HOLleu_05069</name>
</gene>
<evidence type="ECO:0000256" key="15">
    <source>
        <dbReference type="PIRNR" id="PIRNR000551"/>
    </source>
</evidence>
<dbReference type="GO" id="GO:0004697">
    <property type="term" value="F:diacylglycerol-dependent serine/threonine kinase activity"/>
    <property type="evidence" value="ECO:0007669"/>
    <property type="project" value="UniProtKB-EC"/>
</dbReference>
<evidence type="ECO:0000256" key="3">
    <source>
        <dbReference type="ARBA" id="ARBA00022527"/>
    </source>
</evidence>
<dbReference type="PANTHER" id="PTHR24351">
    <property type="entry name" value="RIBOSOMAL PROTEIN S6 KINASE"/>
    <property type="match status" value="1"/>
</dbReference>
<proteinExistence type="inferred from homology"/>
<dbReference type="PRINTS" id="PR00008">
    <property type="entry name" value="DAGPEDOMAIN"/>
</dbReference>
<dbReference type="SUPFAM" id="SSF56112">
    <property type="entry name" value="Protein kinase-like (PK-like)"/>
    <property type="match status" value="1"/>
</dbReference>
<keyword evidence="7" id="KW-0677">Repeat</keyword>
<evidence type="ECO:0000256" key="8">
    <source>
        <dbReference type="ARBA" id="ARBA00022741"/>
    </source>
</evidence>
<evidence type="ECO:0000256" key="7">
    <source>
        <dbReference type="ARBA" id="ARBA00022737"/>
    </source>
</evidence>
<evidence type="ECO:0000256" key="13">
    <source>
        <dbReference type="ARBA" id="ARBA00047272"/>
    </source>
</evidence>
<keyword evidence="10 15" id="KW-0418">Kinase</keyword>
<dbReference type="PROSITE" id="PS50081">
    <property type="entry name" value="ZF_DAG_PE_2"/>
    <property type="match status" value="2"/>
</dbReference>
<dbReference type="InterPro" id="IPR002219">
    <property type="entry name" value="PKC_DAG/PE"/>
</dbReference>
<dbReference type="Pfam" id="PF00433">
    <property type="entry name" value="Pkinase_C"/>
    <property type="match status" value="1"/>
</dbReference>
<keyword evidence="11" id="KW-0862">Zinc</keyword>
<feature type="domain" description="C2" evidence="20">
    <location>
        <begin position="1"/>
        <end position="108"/>
    </location>
</feature>
<dbReference type="SUPFAM" id="SSF57889">
    <property type="entry name" value="Cysteine-rich domain"/>
    <property type="match status" value="2"/>
</dbReference>
<feature type="binding site" evidence="17">
    <location>
        <begin position="395"/>
        <end position="403"/>
    </location>
    <ligand>
        <name>ATP</name>
        <dbReference type="ChEBI" id="CHEBI:30616"/>
    </ligand>
</feature>
<dbReference type="GO" id="GO:0005524">
    <property type="term" value="F:ATP binding"/>
    <property type="evidence" value="ECO:0007669"/>
    <property type="project" value="UniProtKB-UniRule"/>
</dbReference>
<organism evidence="24 25">
    <name type="scientific">Holothuria leucospilota</name>
    <name type="common">Black long sea cucumber</name>
    <name type="synonym">Mertensiothuria leucospilota</name>
    <dbReference type="NCBI Taxonomy" id="206669"/>
    <lineage>
        <taxon>Eukaryota</taxon>
        <taxon>Metazoa</taxon>
        <taxon>Echinodermata</taxon>
        <taxon>Eleutherozoa</taxon>
        <taxon>Echinozoa</taxon>
        <taxon>Holothuroidea</taxon>
        <taxon>Aspidochirotacea</taxon>
        <taxon>Aspidochirotida</taxon>
        <taxon>Holothuriidae</taxon>
        <taxon>Holothuria</taxon>
    </lineage>
</organism>
<dbReference type="CDD" id="cd05592">
    <property type="entry name" value="STKc_nPKC_theta_like"/>
    <property type="match status" value="1"/>
</dbReference>
<dbReference type="FunFam" id="3.30.200.20:FF:000360">
    <property type="entry name" value="Protein kinase C"/>
    <property type="match status" value="1"/>
</dbReference>
<dbReference type="Gene3D" id="2.60.40.150">
    <property type="entry name" value="C2 domain"/>
    <property type="match status" value="1"/>
</dbReference>
<evidence type="ECO:0000256" key="18">
    <source>
        <dbReference type="PROSITE-ProRule" id="PRU10141"/>
    </source>
</evidence>
<accession>A0A9Q1HH62</accession>
<evidence type="ECO:0000256" key="19">
    <source>
        <dbReference type="SAM" id="MobiDB-lite"/>
    </source>
</evidence>
<evidence type="ECO:0000259" key="21">
    <source>
        <dbReference type="PROSITE" id="PS50011"/>
    </source>
</evidence>
<dbReference type="SUPFAM" id="SSF49562">
    <property type="entry name" value="C2 domain (Calcium/lipid-binding domain, CaLB)"/>
    <property type="match status" value="1"/>
</dbReference>
<evidence type="ECO:0000256" key="10">
    <source>
        <dbReference type="ARBA" id="ARBA00022777"/>
    </source>
</evidence>
<reference evidence="24" key="1">
    <citation type="submission" date="2021-10" db="EMBL/GenBank/DDBJ databases">
        <title>Tropical sea cucumber genome reveals ecological adaptation and Cuvierian tubules defense mechanism.</title>
        <authorList>
            <person name="Chen T."/>
        </authorList>
    </citation>
    <scope>NUCLEOTIDE SEQUENCE</scope>
    <source>
        <strain evidence="24">Nanhai2018</strain>
        <tissue evidence="24">Muscle</tissue>
    </source>
</reference>
<evidence type="ECO:0000256" key="2">
    <source>
        <dbReference type="ARBA" id="ARBA00012429"/>
    </source>
</evidence>
<dbReference type="CDD" id="cd20834">
    <property type="entry name" value="C1_nPKC_theta-like_rpt1"/>
    <property type="match status" value="1"/>
</dbReference>
<feature type="domain" description="Phorbol-ester/DAG-type" evidence="22">
    <location>
        <begin position="170"/>
        <end position="221"/>
    </location>
</feature>
<comment type="similarity">
    <text evidence="1 15">Belongs to the protein kinase superfamily. AGC Ser/Thr protein kinase family. PKC subfamily.</text>
</comment>
<dbReference type="InterPro" id="IPR000719">
    <property type="entry name" value="Prot_kinase_dom"/>
</dbReference>
<evidence type="ECO:0000256" key="5">
    <source>
        <dbReference type="ARBA" id="ARBA00022679"/>
    </source>
</evidence>
<dbReference type="InterPro" id="IPR046349">
    <property type="entry name" value="C1-like_sf"/>
</dbReference>
<keyword evidence="4" id="KW-0597">Phosphoprotein</keyword>
<dbReference type="EMBL" id="JAIZAY010000002">
    <property type="protein sequence ID" value="KAJ8046409.1"/>
    <property type="molecule type" value="Genomic_DNA"/>
</dbReference>
<feature type="active site" description="Proton acceptor" evidence="16">
    <location>
        <position position="513"/>
    </location>
</feature>
<keyword evidence="6" id="KW-0479">Metal-binding</keyword>
<comment type="caution">
    <text evidence="24">The sequence shown here is derived from an EMBL/GenBank/DDBJ whole genome shotgun (WGS) entry which is preliminary data.</text>
</comment>
<dbReference type="InterPro" id="IPR017892">
    <property type="entry name" value="Pkinase_C"/>
</dbReference>
<feature type="compositionally biased region" description="Polar residues" evidence="19">
    <location>
        <begin position="130"/>
        <end position="143"/>
    </location>
</feature>
<dbReference type="InterPro" id="IPR020454">
    <property type="entry name" value="DAG/PE-bd"/>
</dbReference>
<dbReference type="InterPro" id="IPR008271">
    <property type="entry name" value="Ser/Thr_kinase_AS"/>
</dbReference>
<dbReference type="PIRSF" id="PIRSF000551">
    <property type="entry name" value="PKC_delta"/>
    <property type="match status" value="1"/>
</dbReference>
<dbReference type="PROSITE" id="PS50004">
    <property type="entry name" value="C2"/>
    <property type="match status" value="1"/>
</dbReference>
<evidence type="ECO:0000256" key="1">
    <source>
        <dbReference type="ARBA" id="ARBA00005490"/>
    </source>
</evidence>
<dbReference type="OrthoDB" id="63267at2759"/>
<dbReference type="Gene3D" id="3.30.200.20">
    <property type="entry name" value="Phosphorylase Kinase, domain 1"/>
    <property type="match status" value="1"/>
</dbReference>
<dbReference type="Gene3D" id="1.10.510.10">
    <property type="entry name" value="Transferase(Phosphotransferase) domain 1"/>
    <property type="match status" value="1"/>
</dbReference>
<keyword evidence="12 15" id="KW-0067">ATP-binding</keyword>
<evidence type="ECO:0000259" key="20">
    <source>
        <dbReference type="PROSITE" id="PS50004"/>
    </source>
</evidence>
<evidence type="ECO:0000259" key="22">
    <source>
        <dbReference type="PROSITE" id="PS50081"/>
    </source>
</evidence>
<dbReference type="FunFam" id="3.30.60.20:FF:000008">
    <property type="entry name" value="Protein kinase C theta"/>
    <property type="match status" value="1"/>
</dbReference>
<dbReference type="PROSITE" id="PS00108">
    <property type="entry name" value="PROTEIN_KINASE_ST"/>
    <property type="match status" value="1"/>
</dbReference>
<dbReference type="InterPro" id="IPR035892">
    <property type="entry name" value="C2_domain_sf"/>
</dbReference>
<evidence type="ECO:0000256" key="6">
    <source>
        <dbReference type="ARBA" id="ARBA00022723"/>
    </source>
</evidence>
<feature type="domain" description="AGC-kinase C-terminal" evidence="23">
    <location>
        <begin position="644"/>
        <end position="712"/>
    </location>
</feature>
<dbReference type="AlphaFoldDB" id="A0A9Q1HH62"/>
<evidence type="ECO:0000313" key="24">
    <source>
        <dbReference type="EMBL" id="KAJ8046409.1"/>
    </source>
</evidence>
<dbReference type="Gene3D" id="3.30.60.20">
    <property type="match status" value="2"/>
</dbReference>
<evidence type="ECO:0000259" key="23">
    <source>
        <dbReference type="PROSITE" id="PS51285"/>
    </source>
</evidence>
<evidence type="ECO:0000256" key="4">
    <source>
        <dbReference type="ARBA" id="ARBA00022553"/>
    </source>
</evidence>
<dbReference type="SMART" id="SM00220">
    <property type="entry name" value="S_TKc"/>
    <property type="match status" value="1"/>
</dbReference>
<dbReference type="PROSITE" id="PS51285">
    <property type="entry name" value="AGC_KINASE_CTER"/>
    <property type="match status" value="1"/>
</dbReference>
<evidence type="ECO:0000256" key="14">
    <source>
        <dbReference type="ARBA" id="ARBA00047470"/>
    </source>
</evidence>
<dbReference type="EC" id="2.7.11.13" evidence="2 15"/>
<comment type="catalytic activity">
    <reaction evidence="13 15">
        <text>L-threonyl-[protein] + ATP = O-phospho-L-threonyl-[protein] + ADP + H(+)</text>
        <dbReference type="Rhea" id="RHEA:46608"/>
        <dbReference type="Rhea" id="RHEA-COMP:11060"/>
        <dbReference type="Rhea" id="RHEA-COMP:11605"/>
        <dbReference type="ChEBI" id="CHEBI:15378"/>
        <dbReference type="ChEBI" id="CHEBI:30013"/>
        <dbReference type="ChEBI" id="CHEBI:30616"/>
        <dbReference type="ChEBI" id="CHEBI:61977"/>
        <dbReference type="ChEBI" id="CHEBI:456216"/>
        <dbReference type="EC" id="2.7.11.13"/>
    </reaction>
</comment>
<dbReference type="InterPro" id="IPR014376">
    <property type="entry name" value="Prot_kin_PKC_delta"/>
</dbReference>
<dbReference type="Proteomes" id="UP001152320">
    <property type="component" value="Chromosome 2"/>
</dbReference>
<dbReference type="InterPro" id="IPR011009">
    <property type="entry name" value="Kinase-like_dom_sf"/>
</dbReference>
<feature type="domain" description="Protein kinase" evidence="21">
    <location>
        <begin position="389"/>
        <end position="643"/>
    </location>
</feature>
<dbReference type="GO" id="GO:0008270">
    <property type="term" value="F:zinc ion binding"/>
    <property type="evidence" value="ECO:0007669"/>
    <property type="project" value="UniProtKB-KW"/>
</dbReference>
<comment type="catalytic activity">
    <reaction evidence="14">
        <text>L-seryl-[protein] + ATP = O-phospho-L-seryl-[protein] + ADP + H(+)</text>
        <dbReference type="Rhea" id="RHEA:17989"/>
        <dbReference type="Rhea" id="RHEA-COMP:9863"/>
        <dbReference type="Rhea" id="RHEA-COMP:11604"/>
        <dbReference type="ChEBI" id="CHEBI:15378"/>
        <dbReference type="ChEBI" id="CHEBI:29999"/>
        <dbReference type="ChEBI" id="CHEBI:30616"/>
        <dbReference type="ChEBI" id="CHEBI:83421"/>
        <dbReference type="ChEBI" id="CHEBI:456216"/>
        <dbReference type="EC" id="2.7.11.13"/>
    </reaction>
</comment>
<dbReference type="InterPro" id="IPR017441">
    <property type="entry name" value="Protein_kinase_ATP_BS"/>
</dbReference>
<dbReference type="Pfam" id="PF00130">
    <property type="entry name" value="C1_1"/>
    <property type="match status" value="2"/>
</dbReference>
<evidence type="ECO:0000313" key="25">
    <source>
        <dbReference type="Proteomes" id="UP001152320"/>
    </source>
</evidence>
<dbReference type="FunFam" id="1.10.510.10:FF:000150">
    <property type="entry name" value="Protein kinase C, theta"/>
    <property type="match status" value="1"/>
</dbReference>
<keyword evidence="5 15" id="KW-0808">Transferase</keyword>
<dbReference type="InterPro" id="IPR000008">
    <property type="entry name" value="C2_dom"/>
</dbReference>
<dbReference type="InterPro" id="IPR000961">
    <property type="entry name" value="AGC-kinase_C"/>
</dbReference>
<dbReference type="SMART" id="SM00109">
    <property type="entry name" value="C1"/>
    <property type="match status" value="2"/>
</dbReference>
<dbReference type="SMART" id="SM00133">
    <property type="entry name" value="S_TK_X"/>
    <property type="match status" value="1"/>
</dbReference>
<evidence type="ECO:0000256" key="16">
    <source>
        <dbReference type="PIRSR" id="PIRSR000551-50"/>
    </source>
</evidence>
<dbReference type="FunFam" id="3.30.60.20:FF:000003">
    <property type="entry name" value="Protein kinase C delta"/>
    <property type="match status" value="1"/>
</dbReference>
<keyword evidence="3 15" id="KW-0723">Serine/threonine-protein kinase</keyword>
<dbReference type="CDD" id="cd20837">
    <property type="entry name" value="C1_nPKC_theta-like_rpt2"/>
    <property type="match status" value="1"/>
</dbReference>
<keyword evidence="25" id="KW-1185">Reference proteome</keyword>
<sequence>MVFLRVRLLQVDKEDLEQPTGSVFDPYCAVNVLESVRTATGTTQLVQKKKTVYPEWNKCFDSHLYDGRQIQIIVKNKKPDIFMCEFQSTVKNLAQRCHENGEVATIWLEMKPTGKLQVQLKCFSEENDTSQSMIKDNSPQTMTPEEKSNTGALTRRRGAMRQAKVYEHRGHQYLAHYFRAPTYCSYCSEFIWGVMNKQGYKCKECQMAVHKRCYEQVLGKCPGGGTETSDTKGHTELRNAHQNERLKERFNLNMPHRFKVHNYMSPTFCDHCGTMLYGLFRQGLKCEVCNFNVHHKCQKNVPHLCGVNQKLLSEAMREVERARSVSDAHSASARQKAAVQMMREDSDSDEESDVYEPLWHTAGQDGASGLAKPLSPPPAPPKTFKIEDFVLLKVLGKGSFGKVMLAQLKKSNRYFAIKALKKDVVLEDDDIECTMVERHVLGLAWQHPFLTHLYCTFQSQEHLFFVMEYLNGGDLMFHIQSSLRFDEKRAKFYGAEIILGLRFLHERGIIYRDLKLDNVLLDSEGHIKIADFGMCKQNIFGDNLASTFCGTPDYIAPEILKGQKYSASVDWWSFGVLLFEMLIGQSPFHGEDEDLLFDSILHDTPSFPRWIGKDAQNCVSRFLERDPSKRLGVIEDPRKHSFFKQIDFDSLERRQIAPPFKPKIKSASDASNFDPEFTMERVALSRTDKEILDSINQKQFRGFSFTNPKMAE</sequence>
<dbReference type="PROSITE" id="PS50011">
    <property type="entry name" value="PROTEIN_KINASE_DOM"/>
    <property type="match status" value="1"/>
</dbReference>
<feature type="domain" description="Phorbol-ester/DAG-type" evidence="22">
    <location>
        <begin position="255"/>
        <end position="305"/>
    </location>
</feature>
<feature type="binding site" evidence="17 18">
    <location>
        <position position="418"/>
    </location>
    <ligand>
        <name>ATP</name>
        <dbReference type="ChEBI" id="CHEBI:30616"/>
    </ligand>
</feature>
<evidence type="ECO:0000256" key="9">
    <source>
        <dbReference type="ARBA" id="ARBA00022771"/>
    </source>
</evidence>